<gene>
    <name evidence="2" type="ORF">GLYMA_18G042500</name>
</gene>
<reference evidence="2 3" key="1">
    <citation type="journal article" date="2010" name="Nature">
        <title>Genome sequence of the palaeopolyploid soybean.</title>
        <authorList>
            <person name="Schmutz J."/>
            <person name="Cannon S.B."/>
            <person name="Schlueter J."/>
            <person name="Ma J."/>
            <person name="Mitros T."/>
            <person name="Nelson W."/>
            <person name="Hyten D.L."/>
            <person name="Song Q."/>
            <person name="Thelen J.J."/>
            <person name="Cheng J."/>
            <person name="Xu D."/>
            <person name="Hellsten U."/>
            <person name="May G.D."/>
            <person name="Yu Y."/>
            <person name="Sakurai T."/>
            <person name="Umezawa T."/>
            <person name="Bhattacharyya M.K."/>
            <person name="Sandhu D."/>
            <person name="Valliyodan B."/>
            <person name="Lindquist E."/>
            <person name="Peto M."/>
            <person name="Grant D."/>
            <person name="Shu S."/>
            <person name="Goodstein D."/>
            <person name="Barry K."/>
            <person name="Futrell-Griggs M."/>
            <person name="Abernathy B."/>
            <person name="Du J."/>
            <person name="Tian Z."/>
            <person name="Zhu L."/>
            <person name="Gill N."/>
            <person name="Joshi T."/>
            <person name="Libault M."/>
            <person name="Sethuraman A."/>
            <person name="Zhang X.-C."/>
            <person name="Shinozaki K."/>
            <person name="Nguyen H.T."/>
            <person name="Wing R.A."/>
            <person name="Cregan P."/>
            <person name="Specht J."/>
            <person name="Grimwood J."/>
            <person name="Rokhsar D."/>
            <person name="Stacey G."/>
            <person name="Shoemaker R.C."/>
            <person name="Jackson S.A."/>
        </authorList>
    </citation>
    <scope>NUCLEOTIDE SEQUENCE</scope>
    <source>
        <strain evidence="3">cv. Williams 82</strain>
        <tissue evidence="2">Callus</tissue>
    </source>
</reference>
<feature type="transmembrane region" description="Helical" evidence="1">
    <location>
        <begin position="6"/>
        <end position="27"/>
    </location>
</feature>
<dbReference type="AlphaFoldDB" id="A0A0R0F5A9"/>
<dbReference type="Gramene" id="KRG97975">
    <property type="protein sequence ID" value="KRG97975"/>
    <property type="gene ID" value="GLYMA_18G042500"/>
</dbReference>
<evidence type="ECO:0000313" key="3">
    <source>
        <dbReference type="EnsemblPlants" id="KRG97975"/>
    </source>
</evidence>
<dbReference type="EMBL" id="CM000851">
    <property type="protein sequence ID" value="KRG97975.1"/>
    <property type="molecule type" value="Genomic_DNA"/>
</dbReference>
<keyword evidence="1" id="KW-0472">Membrane</keyword>
<reference evidence="2" key="3">
    <citation type="submission" date="2018-07" db="EMBL/GenBank/DDBJ databases">
        <title>WGS assembly of Glycine max.</title>
        <authorList>
            <person name="Schmutz J."/>
            <person name="Cannon S."/>
            <person name="Schlueter J."/>
            <person name="Ma J."/>
            <person name="Mitros T."/>
            <person name="Nelson W."/>
            <person name="Hyten D."/>
            <person name="Song Q."/>
            <person name="Thelen J."/>
            <person name="Cheng J."/>
            <person name="Xu D."/>
            <person name="Hellsten U."/>
            <person name="May G."/>
            <person name="Yu Y."/>
            <person name="Sakurai T."/>
            <person name="Umezawa T."/>
            <person name="Bhattacharyya M."/>
            <person name="Sandhu D."/>
            <person name="Valliyodan B."/>
            <person name="Lindquist E."/>
            <person name="Peto M."/>
            <person name="Grant D."/>
            <person name="Shu S."/>
            <person name="Goodstein D."/>
            <person name="Barry K."/>
            <person name="Futrell-Griggs M."/>
            <person name="Abernathy B."/>
            <person name="Du J."/>
            <person name="Tian Z."/>
            <person name="Zhu L."/>
            <person name="Gill N."/>
            <person name="Joshi T."/>
            <person name="Libault M."/>
            <person name="Sethuraman A."/>
            <person name="Zhang X."/>
            <person name="Shinozaki K."/>
            <person name="Nguyen H."/>
            <person name="Wing R."/>
            <person name="Cregan P."/>
            <person name="Specht J."/>
            <person name="Grimwood J."/>
            <person name="Rokhsar D."/>
            <person name="Stacey G."/>
            <person name="Shoemaker R."/>
            <person name="Jackson S."/>
        </authorList>
    </citation>
    <scope>NUCLEOTIDE SEQUENCE</scope>
    <source>
        <tissue evidence="2">Callus</tissue>
    </source>
</reference>
<sequence>MQSSSSVPPLLVFFFVQFLGNYFHFFFPISKWPYVAYVDAAPLSVCRSRPAASPMPSCNVALSSLSDNDKSEHEIDCSSAWGVKNP</sequence>
<keyword evidence="1" id="KW-0812">Transmembrane</keyword>
<evidence type="ECO:0000313" key="2">
    <source>
        <dbReference type="EMBL" id="KRG97975.1"/>
    </source>
</evidence>
<proteinExistence type="predicted"/>
<organism evidence="2">
    <name type="scientific">Glycine max</name>
    <name type="common">Soybean</name>
    <name type="synonym">Glycine hispida</name>
    <dbReference type="NCBI Taxonomy" id="3847"/>
    <lineage>
        <taxon>Eukaryota</taxon>
        <taxon>Viridiplantae</taxon>
        <taxon>Streptophyta</taxon>
        <taxon>Embryophyta</taxon>
        <taxon>Tracheophyta</taxon>
        <taxon>Spermatophyta</taxon>
        <taxon>Magnoliopsida</taxon>
        <taxon>eudicotyledons</taxon>
        <taxon>Gunneridae</taxon>
        <taxon>Pentapetalae</taxon>
        <taxon>rosids</taxon>
        <taxon>fabids</taxon>
        <taxon>Fabales</taxon>
        <taxon>Fabaceae</taxon>
        <taxon>Papilionoideae</taxon>
        <taxon>50 kb inversion clade</taxon>
        <taxon>NPAAA clade</taxon>
        <taxon>indigoferoid/millettioid clade</taxon>
        <taxon>Phaseoleae</taxon>
        <taxon>Glycine</taxon>
        <taxon>Glycine subgen. Soja</taxon>
    </lineage>
</organism>
<keyword evidence="4" id="KW-1185">Reference proteome</keyword>
<protein>
    <submittedName>
        <fullName evidence="2 3">Uncharacterized protein</fullName>
    </submittedName>
</protein>
<dbReference type="InParanoid" id="A0A0R0F5A9"/>
<evidence type="ECO:0000313" key="4">
    <source>
        <dbReference type="Proteomes" id="UP000008827"/>
    </source>
</evidence>
<dbReference type="EnsemblPlants" id="KRG97975">
    <property type="protein sequence ID" value="KRG97975"/>
    <property type="gene ID" value="GLYMA_18G042500"/>
</dbReference>
<dbReference type="Proteomes" id="UP000008827">
    <property type="component" value="Chromosome 18"/>
</dbReference>
<accession>A0A0R0F5A9</accession>
<reference evidence="3" key="2">
    <citation type="submission" date="2018-02" db="UniProtKB">
        <authorList>
            <consortium name="EnsemblPlants"/>
        </authorList>
    </citation>
    <scope>IDENTIFICATION</scope>
    <source>
        <strain evidence="3">Williams 82</strain>
    </source>
</reference>
<name>A0A0R0F5A9_SOYBN</name>
<evidence type="ECO:0000256" key="1">
    <source>
        <dbReference type="SAM" id="Phobius"/>
    </source>
</evidence>
<keyword evidence="1" id="KW-1133">Transmembrane helix</keyword>